<proteinExistence type="predicted"/>
<dbReference type="RefSeq" id="XP_022404333.1">
    <property type="nucleotide sequence ID" value="XM_022544139.1"/>
</dbReference>
<protein>
    <submittedName>
        <fullName evidence="1">Uncharacterized protein</fullName>
    </submittedName>
</protein>
<dbReference type="OrthoDB" id="5304511at2759"/>
<dbReference type="VEuPathDB" id="FungiDB:ASPGLDRAFT_32140"/>
<keyword evidence="2" id="KW-1185">Reference proteome</keyword>
<dbReference type="AlphaFoldDB" id="A0A1L9VUS5"/>
<evidence type="ECO:0000313" key="1">
    <source>
        <dbReference type="EMBL" id="OJJ87650.1"/>
    </source>
</evidence>
<gene>
    <name evidence="1" type="ORF">ASPGLDRAFT_32140</name>
</gene>
<dbReference type="STRING" id="1160497.A0A1L9VUS5"/>
<dbReference type="GeneID" id="34460400"/>
<dbReference type="Proteomes" id="UP000184300">
    <property type="component" value="Unassembled WGS sequence"/>
</dbReference>
<accession>A0A1L9VUS5</accession>
<dbReference type="EMBL" id="KV878890">
    <property type="protein sequence ID" value="OJJ87650.1"/>
    <property type="molecule type" value="Genomic_DNA"/>
</dbReference>
<evidence type="ECO:0000313" key="2">
    <source>
        <dbReference type="Proteomes" id="UP000184300"/>
    </source>
</evidence>
<reference evidence="2" key="1">
    <citation type="journal article" date="2017" name="Genome Biol.">
        <title>Comparative genomics reveals high biological diversity and specific adaptations in the industrially and medically important fungal genus Aspergillus.</title>
        <authorList>
            <person name="de Vries R.P."/>
            <person name="Riley R."/>
            <person name="Wiebenga A."/>
            <person name="Aguilar-Osorio G."/>
            <person name="Amillis S."/>
            <person name="Uchima C.A."/>
            <person name="Anderluh G."/>
            <person name="Asadollahi M."/>
            <person name="Askin M."/>
            <person name="Barry K."/>
            <person name="Battaglia E."/>
            <person name="Bayram O."/>
            <person name="Benocci T."/>
            <person name="Braus-Stromeyer S.A."/>
            <person name="Caldana C."/>
            <person name="Canovas D."/>
            <person name="Cerqueira G.C."/>
            <person name="Chen F."/>
            <person name="Chen W."/>
            <person name="Choi C."/>
            <person name="Clum A."/>
            <person name="Dos Santos R.A."/>
            <person name="Damasio A.R."/>
            <person name="Diallinas G."/>
            <person name="Emri T."/>
            <person name="Fekete E."/>
            <person name="Flipphi M."/>
            <person name="Freyberg S."/>
            <person name="Gallo A."/>
            <person name="Gournas C."/>
            <person name="Habgood R."/>
            <person name="Hainaut M."/>
            <person name="Harispe M.L."/>
            <person name="Henrissat B."/>
            <person name="Hilden K.S."/>
            <person name="Hope R."/>
            <person name="Hossain A."/>
            <person name="Karabika E."/>
            <person name="Karaffa L."/>
            <person name="Karanyi Z."/>
            <person name="Krasevec N."/>
            <person name="Kuo A."/>
            <person name="Kusch H."/>
            <person name="LaButti K."/>
            <person name="Lagendijk E.L."/>
            <person name="Lapidus A."/>
            <person name="Levasseur A."/>
            <person name="Lindquist E."/>
            <person name="Lipzen A."/>
            <person name="Logrieco A.F."/>
            <person name="MacCabe A."/>
            <person name="Maekelae M.R."/>
            <person name="Malavazi I."/>
            <person name="Melin P."/>
            <person name="Meyer V."/>
            <person name="Mielnichuk N."/>
            <person name="Miskei M."/>
            <person name="Molnar A.P."/>
            <person name="Mule G."/>
            <person name="Ngan C.Y."/>
            <person name="Orejas M."/>
            <person name="Orosz E."/>
            <person name="Ouedraogo J.P."/>
            <person name="Overkamp K.M."/>
            <person name="Park H.-S."/>
            <person name="Perrone G."/>
            <person name="Piumi F."/>
            <person name="Punt P.J."/>
            <person name="Ram A.F."/>
            <person name="Ramon A."/>
            <person name="Rauscher S."/>
            <person name="Record E."/>
            <person name="Riano-Pachon D.M."/>
            <person name="Robert V."/>
            <person name="Roehrig J."/>
            <person name="Ruller R."/>
            <person name="Salamov A."/>
            <person name="Salih N.S."/>
            <person name="Samson R.A."/>
            <person name="Sandor E."/>
            <person name="Sanguinetti M."/>
            <person name="Schuetze T."/>
            <person name="Sepcic K."/>
            <person name="Shelest E."/>
            <person name="Sherlock G."/>
            <person name="Sophianopoulou V."/>
            <person name="Squina F.M."/>
            <person name="Sun H."/>
            <person name="Susca A."/>
            <person name="Todd R.B."/>
            <person name="Tsang A."/>
            <person name="Unkles S.E."/>
            <person name="van de Wiele N."/>
            <person name="van Rossen-Uffink D."/>
            <person name="Oliveira J.V."/>
            <person name="Vesth T.C."/>
            <person name="Visser J."/>
            <person name="Yu J.-H."/>
            <person name="Zhou M."/>
            <person name="Andersen M.R."/>
            <person name="Archer D.B."/>
            <person name="Baker S.E."/>
            <person name="Benoit I."/>
            <person name="Brakhage A.A."/>
            <person name="Braus G.H."/>
            <person name="Fischer R."/>
            <person name="Frisvad J.C."/>
            <person name="Goldman G.H."/>
            <person name="Houbraken J."/>
            <person name="Oakley B."/>
            <person name="Pocsi I."/>
            <person name="Scazzocchio C."/>
            <person name="Seiboth B."/>
            <person name="vanKuyk P.A."/>
            <person name="Wortman J."/>
            <person name="Dyer P.S."/>
            <person name="Grigoriev I.V."/>
        </authorList>
    </citation>
    <scope>NUCLEOTIDE SEQUENCE [LARGE SCALE GENOMIC DNA]</scope>
    <source>
        <strain evidence="2">CBS 516.65</strain>
    </source>
</reference>
<sequence length="261" mass="30952">MTDEFLSKTEDMRLVRALYCFQLYCNLLGVSRYRSVWDRRWGFDDDSDIFKLFLCIYESWEIEGIACIYKFAEEELDRIFSDIYHDVHLTNPKVEHYPPTTTRAFDFDSEWNGECLLGGTLSRGLELLQCVFQIKDHTVLVSTMQERIERPTLKFQDKSLDDTTHDVRQQELQELGEGWRGPSPFQGENEKHPPLSCTIAWRDFYTSAWLSETNGDIRRWGHIMWDAARLERTGAKDLLIRKQEERWKGEEWNILDYTVPV</sequence>
<organism evidence="1 2">
    <name type="scientific">Aspergillus glaucus CBS 516.65</name>
    <dbReference type="NCBI Taxonomy" id="1160497"/>
    <lineage>
        <taxon>Eukaryota</taxon>
        <taxon>Fungi</taxon>
        <taxon>Dikarya</taxon>
        <taxon>Ascomycota</taxon>
        <taxon>Pezizomycotina</taxon>
        <taxon>Eurotiomycetes</taxon>
        <taxon>Eurotiomycetidae</taxon>
        <taxon>Eurotiales</taxon>
        <taxon>Aspergillaceae</taxon>
        <taxon>Aspergillus</taxon>
        <taxon>Aspergillus subgen. Aspergillus</taxon>
    </lineage>
</organism>
<name>A0A1L9VUS5_ASPGL</name>